<keyword evidence="8 13" id="KW-1133">Transmembrane helix</keyword>
<comment type="caution">
    <text evidence="13">Lacks conserved residue(s) required for the propagation of feature annotation.</text>
</comment>
<evidence type="ECO:0000256" key="7">
    <source>
        <dbReference type="ARBA" id="ARBA00022927"/>
    </source>
</evidence>
<evidence type="ECO:0000256" key="14">
    <source>
        <dbReference type="SAM" id="MobiDB-lite"/>
    </source>
</evidence>
<sequence length="534" mass="58341">MDNNKRVLLAIALCLGVLIAWQYFFPQNSLIQKAPDQQAQQQGQKAESKPAAKPDPSMAQAEPLPGSPIVVSTPLYKATLLTSGGVLQHFTLSKYKLSLDQNSPNMDLVSAQAASKAPMGLIVDGKASWRDAAWTTDAKDTTLAPGSTATLTFTGAVGGITIKRELTFHADKYEIDEAVTLVSQAPQVSKLAFTLAAGSLTGGEANYNPTRAAFYTKSLEEITGLDGLKEGKIVDSGQWAAVESNYFISALIPASPALLKLQHVDGVTRLAAERDNISLAAGTPVKVQNSYYLGPKERSTLAQAPGNLKAALDYGWFHILAEGCLWLLHFLYGYVHNYGLAIIILTVLIKAAFWPLSQKSYKSMEKMRQIQPLMAAIREKHGEDRTKMNEELMQLYKTYKVNPAGGCLPIMVQIPVFFGLYQALLNSIELRHAAFIAKLPFTDLPWLADLSAKDPYYITPLIMGATMFIQQRMSPPVGDPTQAKIMLFMPVVFTFMFLNFPSGLVIYWLVNNVLSIAQQGMLMKGSAPAQAKKA</sequence>
<organism evidence="17 18">
    <name type="scientific">Fundidesulfovibrio magnetotacticus</name>
    <dbReference type="NCBI Taxonomy" id="2730080"/>
    <lineage>
        <taxon>Bacteria</taxon>
        <taxon>Pseudomonadati</taxon>
        <taxon>Thermodesulfobacteriota</taxon>
        <taxon>Desulfovibrionia</taxon>
        <taxon>Desulfovibrionales</taxon>
        <taxon>Desulfovibrionaceae</taxon>
        <taxon>Fundidesulfovibrio</taxon>
    </lineage>
</organism>
<evidence type="ECO:0000256" key="2">
    <source>
        <dbReference type="ARBA" id="ARBA00010527"/>
    </source>
</evidence>
<evidence type="ECO:0000256" key="11">
    <source>
        <dbReference type="ARBA" id="ARBA00033245"/>
    </source>
</evidence>
<dbReference type="EMBL" id="BLTE01000001">
    <property type="protein sequence ID" value="GFK92435.1"/>
    <property type="molecule type" value="Genomic_DNA"/>
</dbReference>
<reference evidence="17 18" key="2">
    <citation type="submission" date="2020-05" db="EMBL/GenBank/DDBJ databases">
        <title>Draft genome sequence of Desulfovibrio sp. strainFSS-1.</title>
        <authorList>
            <person name="Shimoshige H."/>
            <person name="Kobayashi H."/>
            <person name="Maekawa T."/>
        </authorList>
    </citation>
    <scope>NUCLEOTIDE SEQUENCE [LARGE SCALE GENOMIC DNA]</scope>
    <source>
        <strain evidence="17 18">SIID29052-01</strain>
    </source>
</reference>
<evidence type="ECO:0000256" key="5">
    <source>
        <dbReference type="ARBA" id="ARBA00022475"/>
    </source>
</evidence>
<evidence type="ECO:0000256" key="13">
    <source>
        <dbReference type="HAMAP-Rule" id="MF_01810"/>
    </source>
</evidence>
<evidence type="ECO:0000256" key="12">
    <source>
        <dbReference type="ARBA" id="ARBA00033342"/>
    </source>
</evidence>
<keyword evidence="7 13" id="KW-0653">Protein transport</keyword>
<dbReference type="GO" id="GO:0032977">
    <property type="term" value="F:membrane insertase activity"/>
    <property type="evidence" value="ECO:0007669"/>
    <property type="project" value="InterPro"/>
</dbReference>
<evidence type="ECO:0000256" key="9">
    <source>
        <dbReference type="ARBA" id="ARBA00023136"/>
    </source>
</evidence>
<accession>A0A6V8LVZ6</accession>
<dbReference type="CDD" id="cd20070">
    <property type="entry name" value="5TM_YidC_Alb3"/>
    <property type="match status" value="1"/>
</dbReference>
<keyword evidence="6 13" id="KW-0812">Transmembrane</keyword>
<evidence type="ECO:0000256" key="6">
    <source>
        <dbReference type="ARBA" id="ARBA00022692"/>
    </source>
</evidence>
<reference evidence="17 18" key="1">
    <citation type="submission" date="2020-04" db="EMBL/GenBank/DDBJ databases">
        <authorList>
            <consortium name="Desulfovibrio sp. FSS-1 genome sequencing consortium"/>
            <person name="Shimoshige H."/>
            <person name="Kobayashi H."/>
            <person name="Maekawa T."/>
        </authorList>
    </citation>
    <scope>NUCLEOTIDE SEQUENCE [LARGE SCALE GENOMIC DNA]</scope>
    <source>
        <strain evidence="17 18">SIID29052-01</strain>
    </source>
</reference>
<feature type="region of interest" description="Disordered" evidence="14">
    <location>
        <begin position="35"/>
        <end position="64"/>
    </location>
</feature>
<evidence type="ECO:0000256" key="4">
    <source>
        <dbReference type="ARBA" id="ARBA00022448"/>
    </source>
</evidence>
<comment type="similarity">
    <text evidence="2 13">Belongs to the OXA1/ALB3/YidC family. Type 1 subfamily.</text>
</comment>
<dbReference type="PRINTS" id="PR01900">
    <property type="entry name" value="YIDCPROTEIN"/>
</dbReference>
<dbReference type="Proteomes" id="UP000494245">
    <property type="component" value="Unassembled WGS sequence"/>
</dbReference>
<dbReference type="RefSeq" id="WP_173080526.1">
    <property type="nucleotide sequence ID" value="NZ_BLTE01000001.1"/>
</dbReference>
<comment type="function">
    <text evidence="13">Required for the insertion and/or proper folding and/or complex formation of integral membrane proteins into the membrane. Involved in integration of membrane proteins that insert both dependently and independently of the Sec translocase complex, as well as at least some lipoproteins. Aids folding of multispanning membrane proteins.</text>
</comment>
<dbReference type="InterPro" id="IPR028053">
    <property type="entry name" value="Membr_insert_YidC_N"/>
</dbReference>
<keyword evidence="4 13" id="KW-0813">Transport</keyword>
<feature type="transmembrane region" description="Helical" evidence="13">
    <location>
        <begin position="485"/>
        <end position="510"/>
    </location>
</feature>
<dbReference type="InterPro" id="IPR047196">
    <property type="entry name" value="YidC_ALB_C"/>
</dbReference>
<gene>
    <name evidence="13 17" type="primary">yidC</name>
    <name evidence="17" type="ORF">NNJEOMEG_00260</name>
</gene>
<dbReference type="Pfam" id="PF02096">
    <property type="entry name" value="60KD_IMP"/>
    <property type="match status" value="1"/>
</dbReference>
<feature type="compositionally biased region" description="Low complexity" evidence="14">
    <location>
        <begin position="35"/>
        <end position="45"/>
    </location>
</feature>
<keyword evidence="10 13" id="KW-0143">Chaperone</keyword>
<comment type="caution">
    <text evidence="17">The sequence shown here is derived from an EMBL/GenBank/DDBJ whole genome shotgun (WGS) entry which is preliminary data.</text>
</comment>
<dbReference type="PRINTS" id="PR00701">
    <property type="entry name" value="60KDINNERMP"/>
</dbReference>
<dbReference type="Gene3D" id="2.70.98.90">
    <property type="match status" value="1"/>
</dbReference>
<dbReference type="NCBIfam" id="TIGR03592">
    <property type="entry name" value="yidC_oxa1_cterm"/>
    <property type="match status" value="1"/>
</dbReference>
<dbReference type="AlphaFoldDB" id="A0A6V8LVZ6"/>
<dbReference type="InterPro" id="IPR001708">
    <property type="entry name" value="YidC/ALB3/OXA1/COX18"/>
</dbReference>
<evidence type="ECO:0000259" key="15">
    <source>
        <dbReference type="Pfam" id="PF02096"/>
    </source>
</evidence>
<evidence type="ECO:0000256" key="1">
    <source>
        <dbReference type="ARBA" id="ARBA00004429"/>
    </source>
</evidence>
<evidence type="ECO:0000313" key="17">
    <source>
        <dbReference type="EMBL" id="GFK92435.1"/>
    </source>
</evidence>
<evidence type="ECO:0000256" key="10">
    <source>
        <dbReference type="ARBA" id="ARBA00023186"/>
    </source>
</evidence>
<protein>
    <recommendedName>
        <fullName evidence="3 13">Membrane protein insertase YidC</fullName>
    </recommendedName>
    <alternativeName>
        <fullName evidence="12 13">Foldase YidC</fullName>
    </alternativeName>
    <alternativeName>
        <fullName evidence="11 13">Membrane integrase YidC</fullName>
    </alternativeName>
    <alternativeName>
        <fullName evidence="13">Membrane protein YidC</fullName>
    </alternativeName>
</protein>
<keyword evidence="5 13" id="KW-1003">Cell membrane</keyword>
<dbReference type="GO" id="GO:0015031">
    <property type="term" value="P:protein transport"/>
    <property type="evidence" value="ECO:0007669"/>
    <property type="project" value="UniProtKB-KW"/>
</dbReference>
<comment type="subcellular location">
    <subcellularLocation>
        <location evidence="1">Cell inner membrane</location>
        <topology evidence="1">Multi-pass membrane protein</topology>
    </subcellularLocation>
    <subcellularLocation>
        <location evidence="13">Cell membrane</location>
        <topology evidence="13">Multi-pass membrane protein</topology>
    </subcellularLocation>
</comment>
<proteinExistence type="inferred from homology"/>
<evidence type="ECO:0000313" key="18">
    <source>
        <dbReference type="Proteomes" id="UP000494245"/>
    </source>
</evidence>
<evidence type="ECO:0000256" key="8">
    <source>
        <dbReference type="ARBA" id="ARBA00022989"/>
    </source>
</evidence>
<dbReference type="HAMAP" id="MF_01810">
    <property type="entry name" value="YidC_type1"/>
    <property type="match status" value="1"/>
</dbReference>
<dbReference type="InterPro" id="IPR019998">
    <property type="entry name" value="Membr_insert_YidC"/>
</dbReference>
<dbReference type="PANTHER" id="PTHR12428">
    <property type="entry name" value="OXA1"/>
    <property type="match status" value="1"/>
</dbReference>
<dbReference type="InterPro" id="IPR038221">
    <property type="entry name" value="YidC_periplasmic_sf"/>
</dbReference>
<dbReference type="CDD" id="cd19961">
    <property type="entry name" value="EcYidC-like_peri"/>
    <property type="match status" value="1"/>
</dbReference>
<evidence type="ECO:0000259" key="16">
    <source>
        <dbReference type="Pfam" id="PF14849"/>
    </source>
</evidence>
<dbReference type="NCBIfam" id="TIGR03593">
    <property type="entry name" value="yidC_nterm"/>
    <property type="match status" value="1"/>
</dbReference>
<dbReference type="Pfam" id="PF14849">
    <property type="entry name" value="YidC_periplas"/>
    <property type="match status" value="1"/>
</dbReference>
<dbReference type="GO" id="GO:0005886">
    <property type="term" value="C:plasma membrane"/>
    <property type="evidence" value="ECO:0007669"/>
    <property type="project" value="UniProtKB-SubCell"/>
</dbReference>
<name>A0A6V8LVZ6_9BACT</name>
<feature type="domain" description="Membrane insertase YidC N-terminal" evidence="16">
    <location>
        <begin position="69"/>
        <end position="326"/>
    </location>
</feature>
<comment type="subunit">
    <text evidence="13">Interacts with the Sec translocase complex via SecD. Specifically interacts with transmembrane segments of nascent integral membrane proteins during membrane integration.</text>
</comment>
<evidence type="ECO:0000256" key="3">
    <source>
        <dbReference type="ARBA" id="ARBA00015325"/>
    </source>
</evidence>
<dbReference type="InterPro" id="IPR028055">
    <property type="entry name" value="YidC/Oxa/ALB_C"/>
</dbReference>
<feature type="transmembrane region" description="Helical" evidence="13">
    <location>
        <begin position="338"/>
        <end position="357"/>
    </location>
</feature>
<keyword evidence="18" id="KW-1185">Reference proteome</keyword>
<dbReference type="PANTHER" id="PTHR12428:SF65">
    <property type="entry name" value="CYTOCHROME C OXIDASE ASSEMBLY PROTEIN COX18, MITOCHONDRIAL"/>
    <property type="match status" value="1"/>
</dbReference>
<keyword evidence="9 13" id="KW-0472">Membrane</keyword>
<feature type="domain" description="Membrane insertase YidC/Oxa/ALB C-terminal" evidence="15">
    <location>
        <begin position="338"/>
        <end position="523"/>
    </location>
</feature>
<dbReference type="GO" id="GO:0051205">
    <property type="term" value="P:protein insertion into membrane"/>
    <property type="evidence" value="ECO:0007669"/>
    <property type="project" value="TreeGrafter"/>
</dbReference>
<feature type="transmembrane region" description="Helical" evidence="13">
    <location>
        <begin position="6"/>
        <end position="25"/>
    </location>
</feature>